<dbReference type="Proteomes" id="UP000745764">
    <property type="component" value="Unassembled WGS sequence"/>
</dbReference>
<protein>
    <submittedName>
        <fullName evidence="4">Uncharacterized protein</fullName>
    </submittedName>
</protein>
<evidence type="ECO:0000313" key="5">
    <source>
        <dbReference type="Proteomes" id="UP000745764"/>
    </source>
</evidence>
<feature type="non-terminal residue" evidence="4">
    <location>
        <position position="1"/>
    </location>
</feature>
<name>A0A9N8KQX5_9PEZI</name>
<feature type="region of interest" description="Disordered" evidence="3">
    <location>
        <begin position="299"/>
        <end position="439"/>
    </location>
</feature>
<dbReference type="AlphaFoldDB" id="A0A9N8KQX5"/>
<dbReference type="Pfam" id="PF02178">
    <property type="entry name" value="AT_hook"/>
    <property type="match status" value="4"/>
</dbReference>
<comment type="caution">
    <text evidence="4">The sequence shown here is derived from an EMBL/GenBank/DDBJ whole genome shotgun (WGS) entry which is preliminary data.</text>
</comment>
<keyword evidence="5" id="KW-1185">Reference proteome</keyword>
<reference evidence="4" key="1">
    <citation type="submission" date="2020-06" db="EMBL/GenBank/DDBJ databases">
        <authorList>
            <person name="Onetto C."/>
        </authorList>
    </citation>
    <scope>NUCLEOTIDE SEQUENCE</scope>
</reference>
<dbReference type="PROSITE" id="PS00354">
    <property type="entry name" value="HMGI_Y"/>
    <property type="match status" value="1"/>
</dbReference>
<proteinExistence type="predicted"/>
<feature type="compositionally biased region" description="Low complexity" evidence="3">
    <location>
        <begin position="320"/>
        <end position="344"/>
    </location>
</feature>
<sequence length="538" mass="57861">MDMRVEHPEIIVLKTGHFYRAVIAARGCANHIVSIQEPSPTVTAALEHLLDVTAEVLSNIQDSSYANNEMPPDEVGEVDESSSYIDDERLPEQAPSPSVSRSPSPSEPVCQGCLESALNIKHESSEMLYSEESEQIASDFSESICPDSPEPAPSFKRENTELVCPDSSESMEREISEPTSVEPETPETVQPQERIASSSLTPIVSSPLVSASRAQKRPNYNFMGFDQPTSEVDVVVRYLEQKYYQATIADKSSGEDVVGEPHEARTVERALTALLAHTCAHLGNPPNLIGAGATQTLGSPVAKRGRGRPKSILPSATSSVVKPKATKTAPATKAKVSATVTPKATRGRGRPRKSDVVALTSTGRPRGRPRKNTVTTAPAVEATTDGAIAPAKRGRGRPRKSDSTPAAATTGSKRDASALEDDEPASKKSRKAISDEEMQDRISADELGEVEEAGQTAPFTPQVWFPTYVSRIARVVYHCIADGSAGGLTEDELMSRTGLPYTDINAGIMQLSEKGGIIPAIGDDSKWTVLDEWEDEEE</sequence>
<organism evidence="4 5">
    <name type="scientific">Aureobasidium uvarum</name>
    <dbReference type="NCBI Taxonomy" id="2773716"/>
    <lineage>
        <taxon>Eukaryota</taxon>
        <taxon>Fungi</taxon>
        <taxon>Dikarya</taxon>
        <taxon>Ascomycota</taxon>
        <taxon>Pezizomycotina</taxon>
        <taxon>Dothideomycetes</taxon>
        <taxon>Dothideomycetidae</taxon>
        <taxon>Dothideales</taxon>
        <taxon>Saccotheciaceae</taxon>
        <taxon>Aureobasidium</taxon>
    </lineage>
</organism>
<feature type="compositionally biased region" description="Acidic residues" evidence="3">
    <location>
        <begin position="71"/>
        <end position="80"/>
    </location>
</feature>
<gene>
    <name evidence="4" type="ORF">AWRI4620_LOCUS8731</name>
</gene>
<feature type="compositionally biased region" description="Low complexity" evidence="3">
    <location>
        <begin position="373"/>
        <end position="384"/>
    </location>
</feature>
<feature type="region of interest" description="Disordered" evidence="3">
    <location>
        <begin position="164"/>
        <end position="201"/>
    </location>
</feature>
<dbReference type="GO" id="GO:0006355">
    <property type="term" value="P:regulation of DNA-templated transcription"/>
    <property type="evidence" value="ECO:0007669"/>
    <property type="project" value="InterPro"/>
</dbReference>
<keyword evidence="2" id="KW-0539">Nucleus</keyword>
<dbReference type="GO" id="GO:0005634">
    <property type="term" value="C:nucleus"/>
    <property type="evidence" value="ECO:0007669"/>
    <property type="project" value="UniProtKB-SubCell"/>
</dbReference>
<dbReference type="SMART" id="SM00384">
    <property type="entry name" value="AT_hook"/>
    <property type="match status" value="4"/>
</dbReference>
<dbReference type="OrthoDB" id="3892913at2759"/>
<feature type="compositionally biased region" description="Low complexity" evidence="3">
    <location>
        <begin position="177"/>
        <end position="193"/>
    </location>
</feature>
<dbReference type="InterPro" id="IPR000637">
    <property type="entry name" value="HMGI/Y_DNA-bd_CS"/>
</dbReference>
<dbReference type="PRINTS" id="PR00929">
    <property type="entry name" value="ATHOOK"/>
</dbReference>
<evidence type="ECO:0000256" key="2">
    <source>
        <dbReference type="ARBA" id="ARBA00023242"/>
    </source>
</evidence>
<comment type="subcellular location">
    <subcellularLocation>
        <location evidence="1">Nucleus</location>
    </subcellularLocation>
</comment>
<evidence type="ECO:0000256" key="3">
    <source>
        <dbReference type="SAM" id="MobiDB-lite"/>
    </source>
</evidence>
<dbReference type="InterPro" id="IPR017956">
    <property type="entry name" value="AT_hook_DNA-bd_motif"/>
</dbReference>
<feature type="region of interest" description="Disordered" evidence="3">
    <location>
        <begin position="63"/>
        <end position="110"/>
    </location>
</feature>
<accession>A0A9N8KQX5</accession>
<dbReference type="EMBL" id="CAINUL010000017">
    <property type="protein sequence ID" value="CAD0114476.1"/>
    <property type="molecule type" value="Genomic_DNA"/>
</dbReference>
<feature type="compositionally biased region" description="Low complexity" evidence="3">
    <location>
        <begin position="95"/>
        <end position="108"/>
    </location>
</feature>
<evidence type="ECO:0000256" key="1">
    <source>
        <dbReference type="ARBA" id="ARBA00004123"/>
    </source>
</evidence>
<dbReference type="GO" id="GO:0003677">
    <property type="term" value="F:DNA binding"/>
    <property type="evidence" value="ECO:0007669"/>
    <property type="project" value="InterPro"/>
</dbReference>
<evidence type="ECO:0000313" key="4">
    <source>
        <dbReference type="EMBL" id="CAD0114476.1"/>
    </source>
</evidence>